<organism evidence="1 2">
    <name type="scientific">Trichonephila clavata</name>
    <name type="common">Joro spider</name>
    <name type="synonym">Nephila clavata</name>
    <dbReference type="NCBI Taxonomy" id="2740835"/>
    <lineage>
        <taxon>Eukaryota</taxon>
        <taxon>Metazoa</taxon>
        <taxon>Ecdysozoa</taxon>
        <taxon>Arthropoda</taxon>
        <taxon>Chelicerata</taxon>
        <taxon>Arachnida</taxon>
        <taxon>Araneae</taxon>
        <taxon>Araneomorphae</taxon>
        <taxon>Entelegynae</taxon>
        <taxon>Araneoidea</taxon>
        <taxon>Nephilidae</taxon>
        <taxon>Trichonephila</taxon>
    </lineage>
</organism>
<dbReference type="Proteomes" id="UP000887116">
    <property type="component" value="Unassembled WGS sequence"/>
</dbReference>
<gene>
    <name evidence="1" type="ORF">TNCT_537891</name>
</gene>
<keyword evidence="2" id="KW-1185">Reference proteome</keyword>
<comment type="caution">
    <text evidence="1">The sequence shown here is derived from an EMBL/GenBank/DDBJ whole genome shotgun (WGS) entry which is preliminary data.</text>
</comment>
<dbReference type="AlphaFoldDB" id="A0A8X6IX04"/>
<reference evidence="1" key="1">
    <citation type="submission" date="2020-07" db="EMBL/GenBank/DDBJ databases">
        <title>Multicomponent nature underlies the extraordinary mechanical properties of spider dragline silk.</title>
        <authorList>
            <person name="Kono N."/>
            <person name="Nakamura H."/>
            <person name="Mori M."/>
            <person name="Yoshida Y."/>
            <person name="Ohtoshi R."/>
            <person name="Malay A.D."/>
            <person name="Moran D.A.P."/>
            <person name="Tomita M."/>
            <person name="Numata K."/>
            <person name="Arakawa K."/>
        </authorList>
    </citation>
    <scope>NUCLEOTIDE SEQUENCE</scope>
</reference>
<accession>A0A8X6IX04</accession>
<proteinExistence type="predicted"/>
<dbReference type="EMBL" id="BMAO01025455">
    <property type="protein sequence ID" value="GFR02738.1"/>
    <property type="molecule type" value="Genomic_DNA"/>
</dbReference>
<name>A0A8X6IX04_TRICU</name>
<evidence type="ECO:0000313" key="1">
    <source>
        <dbReference type="EMBL" id="GFR02738.1"/>
    </source>
</evidence>
<evidence type="ECO:0000313" key="2">
    <source>
        <dbReference type="Proteomes" id="UP000887116"/>
    </source>
</evidence>
<protein>
    <submittedName>
        <fullName evidence="1">Uncharacterized protein</fullName>
    </submittedName>
</protein>
<sequence length="149" mass="16333">MSAQIFLKLEEALELLNSLDSDQSDVEIAVLPPNASELTDKDQGDENEVNTGESIVKDVPGSLEKYKIEYNNSSTCKCDKEKATNLACKIKEALQPHDSAKSNSSKKLVAKKIMVSKPFGGIPSKTNSSFQVQHVSGKKTYNYQACITF</sequence>